<keyword evidence="1" id="KW-1133">Transmembrane helix</keyword>
<organism evidence="2 3">
    <name type="scientific">Pristionchus mayeri</name>
    <dbReference type="NCBI Taxonomy" id="1317129"/>
    <lineage>
        <taxon>Eukaryota</taxon>
        <taxon>Metazoa</taxon>
        <taxon>Ecdysozoa</taxon>
        <taxon>Nematoda</taxon>
        <taxon>Chromadorea</taxon>
        <taxon>Rhabditida</taxon>
        <taxon>Rhabditina</taxon>
        <taxon>Diplogasteromorpha</taxon>
        <taxon>Diplogasteroidea</taxon>
        <taxon>Neodiplogasteridae</taxon>
        <taxon>Pristionchus</taxon>
    </lineage>
</organism>
<keyword evidence="1" id="KW-0812">Transmembrane</keyword>
<gene>
    <name evidence="2" type="ORF">PMAYCL1PPCAC_09147</name>
</gene>
<comment type="caution">
    <text evidence="2">The sequence shown here is derived from an EMBL/GenBank/DDBJ whole genome shotgun (WGS) entry which is preliminary data.</text>
</comment>
<evidence type="ECO:0000313" key="2">
    <source>
        <dbReference type="EMBL" id="GMR38952.1"/>
    </source>
</evidence>
<dbReference type="AlphaFoldDB" id="A0AAN4ZIZ6"/>
<keyword evidence="3" id="KW-1185">Reference proteome</keyword>
<feature type="transmembrane region" description="Helical" evidence="1">
    <location>
        <begin position="7"/>
        <end position="25"/>
    </location>
</feature>
<accession>A0AAN4ZIZ6</accession>
<evidence type="ECO:0000313" key="3">
    <source>
        <dbReference type="Proteomes" id="UP001328107"/>
    </source>
</evidence>
<dbReference type="EMBL" id="BTRK01000002">
    <property type="protein sequence ID" value="GMR38952.1"/>
    <property type="molecule type" value="Genomic_DNA"/>
</dbReference>
<protein>
    <submittedName>
        <fullName evidence="2">Uncharacterized protein</fullName>
    </submittedName>
</protein>
<sequence length="70" mass="8375">FQPKSQFRSAFYYLFVASAVIVNSIMFPIDIIFIVFCIYVPILTVIYLLEVWVILRTKRLDILFEIYFLT</sequence>
<reference evidence="3" key="1">
    <citation type="submission" date="2022-10" db="EMBL/GenBank/DDBJ databases">
        <title>Genome assembly of Pristionchus species.</title>
        <authorList>
            <person name="Yoshida K."/>
            <person name="Sommer R.J."/>
        </authorList>
    </citation>
    <scope>NUCLEOTIDE SEQUENCE [LARGE SCALE GENOMIC DNA]</scope>
    <source>
        <strain evidence="3">RS5460</strain>
    </source>
</reference>
<dbReference type="Proteomes" id="UP001328107">
    <property type="component" value="Unassembled WGS sequence"/>
</dbReference>
<feature type="non-terminal residue" evidence="2">
    <location>
        <position position="70"/>
    </location>
</feature>
<name>A0AAN4ZIZ6_9BILA</name>
<feature type="transmembrane region" description="Helical" evidence="1">
    <location>
        <begin position="31"/>
        <end position="55"/>
    </location>
</feature>
<feature type="non-terminal residue" evidence="2">
    <location>
        <position position="1"/>
    </location>
</feature>
<keyword evidence="1" id="KW-0472">Membrane</keyword>
<proteinExistence type="predicted"/>
<evidence type="ECO:0000256" key="1">
    <source>
        <dbReference type="SAM" id="Phobius"/>
    </source>
</evidence>